<dbReference type="InterPro" id="IPR039420">
    <property type="entry name" value="WalR-like"/>
</dbReference>
<protein>
    <submittedName>
        <fullName evidence="10">DNA-binding response regulator</fullName>
    </submittedName>
</protein>
<feature type="domain" description="OmpR/PhoB-type" evidence="9">
    <location>
        <begin position="124"/>
        <end position="220"/>
    </location>
</feature>
<keyword evidence="1 6" id="KW-0597">Phosphoprotein</keyword>
<evidence type="ECO:0000256" key="2">
    <source>
        <dbReference type="ARBA" id="ARBA00023012"/>
    </source>
</evidence>
<dbReference type="SMART" id="SM00448">
    <property type="entry name" value="REC"/>
    <property type="match status" value="1"/>
</dbReference>
<dbReference type="InterPro" id="IPR001867">
    <property type="entry name" value="OmpR/PhoB-type_DNA-bd"/>
</dbReference>
<evidence type="ECO:0000313" key="10">
    <source>
        <dbReference type="EMBL" id="GLQ27756.1"/>
    </source>
</evidence>
<evidence type="ECO:0000313" key="11">
    <source>
        <dbReference type="Proteomes" id="UP001161388"/>
    </source>
</evidence>
<dbReference type="InterPro" id="IPR011006">
    <property type="entry name" value="CheY-like_superfamily"/>
</dbReference>
<reference evidence="10" key="1">
    <citation type="journal article" date="2014" name="Int. J. Syst. Evol. Microbiol.">
        <title>Complete genome of a new Firmicutes species belonging to the dominant human colonic microbiota ('Ruminococcus bicirculans') reveals two chromosomes and a selective capacity to utilize plant glucans.</title>
        <authorList>
            <consortium name="NISC Comparative Sequencing Program"/>
            <person name="Wegmann U."/>
            <person name="Louis P."/>
            <person name="Goesmann A."/>
            <person name="Henrissat B."/>
            <person name="Duncan S.H."/>
            <person name="Flint H.J."/>
        </authorList>
    </citation>
    <scope>NUCLEOTIDE SEQUENCE</scope>
    <source>
        <strain evidence="10">NBRC 109915</strain>
    </source>
</reference>
<name>A0ABQ5VKT5_9RHOB</name>
<evidence type="ECO:0000259" key="9">
    <source>
        <dbReference type="PROSITE" id="PS51755"/>
    </source>
</evidence>
<dbReference type="PANTHER" id="PTHR48111">
    <property type="entry name" value="REGULATOR OF RPOS"/>
    <property type="match status" value="1"/>
</dbReference>
<dbReference type="Pfam" id="PF00486">
    <property type="entry name" value="Trans_reg_C"/>
    <property type="match status" value="1"/>
</dbReference>
<comment type="caution">
    <text evidence="10">The sequence shown here is derived from an EMBL/GenBank/DDBJ whole genome shotgun (WGS) entry which is preliminary data.</text>
</comment>
<dbReference type="Gene3D" id="3.40.50.2300">
    <property type="match status" value="1"/>
</dbReference>
<accession>A0ABQ5VKT5</accession>
<dbReference type="PANTHER" id="PTHR48111:SF1">
    <property type="entry name" value="TWO-COMPONENT RESPONSE REGULATOR ORR33"/>
    <property type="match status" value="1"/>
</dbReference>
<dbReference type="SMART" id="SM00862">
    <property type="entry name" value="Trans_reg_C"/>
    <property type="match status" value="1"/>
</dbReference>
<sequence length="223" mass="24529">MRIVIVEDNESVAKGIAYVLRDAGHAVDLIHDGLQADTHLQGDGADLLILDVNLPGMDGVEILKNLRRRRDNRPVLLLTARGGTAERIAGLDAGADDYLVKPFEMAELEARVRALARRRDIPVVAPMDIGPLSFDLQSRQVSHGSSPLDLPRRELSVFEAMVLSQGRIVSKSQLLDAVYGVGTDVEEQVVEVYVSRLRKRLKPFGVEIKMQRGLGYQLLVSTG</sequence>
<gene>
    <name evidence="10" type="ORF">GCM10007927_25590</name>
</gene>
<dbReference type="EMBL" id="BSNL01000001">
    <property type="protein sequence ID" value="GLQ27756.1"/>
    <property type="molecule type" value="Genomic_DNA"/>
</dbReference>
<proteinExistence type="predicted"/>
<evidence type="ECO:0000256" key="6">
    <source>
        <dbReference type="PROSITE-ProRule" id="PRU00169"/>
    </source>
</evidence>
<dbReference type="PROSITE" id="PS51755">
    <property type="entry name" value="OMPR_PHOB"/>
    <property type="match status" value="1"/>
</dbReference>
<keyword evidence="3" id="KW-0805">Transcription regulation</keyword>
<reference evidence="10" key="2">
    <citation type="submission" date="2023-01" db="EMBL/GenBank/DDBJ databases">
        <title>Draft genome sequence of Sulfitobacter pacificus strain NBRC 109915.</title>
        <authorList>
            <person name="Sun Q."/>
            <person name="Mori K."/>
        </authorList>
    </citation>
    <scope>NUCLEOTIDE SEQUENCE</scope>
    <source>
        <strain evidence="10">NBRC 109915</strain>
    </source>
</reference>
<dbReference type="CDD" id="cd00383">
    <property type="entry name" value="trans_reg_C"/>
    <property type="match status" value="1"/>
</dbReference>
<keyword evidence="2" id="KW-0902">Two-component regulatory system</keyword>
<dbReference type="InterPro" id="IPR036388">
    <property type="entry name" value="WH-like_DNA-bd_sf"/>
</dbReference>
<keyword evidence="4 7" id="KW-0238">DNA-binding</keyword>
<dbReference type="RefSeq" id="WP_284374009.1">
    <property type="nucleotide sequence ID" value="NZ_BSNL01000001.1"/>
</dbReference>
<dbReference type="PROSITE" id="PS50110">
    <property type="entry name" value="RESPONSE_REGULATORY"/>
    <property type="match status" value="1"/>
</dbReference>
<evidence type="ECO:0000256" key="7">
    <source>
        <dbReference type="PROSITE-ProRule" id="PRU01091"/>
    </source>
</evidence>
<evidence type="ECO:0000256" key="3">
    <source>
        <dbReference type="ARBA" id="ARBA00023015"/>
    </source>
</evidence>
<keyword evidence="11" id="KW-1185">Reference proteome</keyword>
<evidence type="ECO:0000256" key="5">
    <source>
        <dbReference type="ARBA" id="ARBA00023163"/>
    </source>
</evidence>
<evidence type="ECO:0000256" key="1">
    <source>
        <dbReference type="ARBA" id="ARBA00022553"/>
    </source>
</evidence>
<dbReference type="InterPro" id="IPR001789">
    <property type="entry name" value="Sig_transdc_resp-reg_receiver"/>
</dbReference>
<feature type="DNA-binding region" description="OmpR/PhoB-type" evidence="7">
    <location>
        <begin position="124"/>
        <end position="220"/>
    </location>
</feature>
<organism evidence="10 11">
    <name type="scientific">Sulfitobacter pacificus</name>
    <dbReference type="NCBI Taxonomy" id="1499314"/>
    <lineage>
        <taxon>Bacteria</taxon>
        <taxon>Pseudomonadati</taxon>
        <taxon>Pseudomonadota</taxon>
        <taxon>Alphaproteobacteria</taxon>
        <taxon>Rhodobacterales</taxon>
        <taxon>Roseobacteraceae</taxon>
        <taxon>Sulfitobacter</taxon>
    </lineage>
</organism>
<evidence type="ECO:0000259" key="8">
    <source>
        <dbReference type="PROSITE" id="PS50110"/>
    </source>
</evidence>
<keyword evidence="5" id="KW-0804">Transcription</keyword>
<feature type="domain" description="Response regulatory" evidence="8">
    <location>
        <begin position="2"/>
        <end position="116"/>
    </location>
</feature>
<evidence type="ECO:0000256" key="4">
    <source>
        <dbReference type="ARBA" id="ARBA00023125"/>
    </source>
</evidence>
<feature type="modified residue" description="4-aspartylphosphate" evidence="6">
    <location>
        <position position="51"/>
    </location>
</feature>
<dbReference type="GO" id="GO:0003677">
    <property type="term" value="F:DNA binding"/>
    <property type="evidence" value="ECO:0007669"/>
    <property type="project" value="UniProtKB-KW"/>
</dbReference>
<dbReference type="Proteomes" id="UP001161388">
    <property type="component" value="Unassembled WGS sequence"/>
</dbReference>
<dbReference type="SUPFAM" id="SSF52172">
    <property type="entry name" value="CheY-like"/>
    <property type="match status" value="1"/>
</dbReference>
<dbReference type="Gene3D" id="1.10.10.10">
    <property type="entry name" value="Winged helix-like DNA-binding domain superfamily/Winged helix DNA-binding domain"/>
    <property type="match status" value="1"/>
</dbReference>
<dbReference type="Pfam" id="PF00072">
    <property type="entry name" value="Response_reg"/>
    <property type="match status" value="1"/>
</dbReference>
<dbReference type="Gene3D" id="6.10.250.690">
    <property type="match status" value="1"/>
</dbReference>